<feature type="domain" description="DUF6857" evidence="3">
    <location>
        <begin position="365"/>
        <end position="660"/>
    </location>
</feature>
<dbReference type="InterPro" id="IPR049172">
    <property type="entry name" value="DUF6857_pln"/>
</dbReference>
<evidence type="ECO:0000313" key="4">
    <source>
        <dbReference type="EMBL" id="KAK1418976.1"/>
    </source>
</evidence>
<name>A0AAD8KD88_TARER</name>
<evidence type="ECO:0000259" key="2">
    <source>
        <dbReference type="Pfam" id="PF06075"/>
    </source>
</evidence>
<feature type="compositionally biased region" description="Low complexity" evidence="1">
    <location>
        <begin position="322"/>
        <end position="346"/>
    </location>
</feature>
<accession>A0AAD8KD88</accession>
<dbReference type="Proteomes" id="UP001229421">
    <property type="component" value="Unassembled WGS sequence"/>
</dbReference>
<evidence type="ECO:0000256" key="1">
    <source>
        <dbReference type="SAM" id="MobiDB-lite"/>
    </source>
</evidence>
<feature type="region of interest" description="Disordered" evidence="1">
    <location>
        <begin position="282"/>
        <end position="349"/>
    </location>
</feature>
<feature type="compositionally biased region" description="Basic and acidic residues" evidence="1">
    <location>
        <begin position="296"/>
        <end position="308"/>
    </location>
</feature>
<dbReference type="InterPro" id="IPR010341">
    <property type="entry name" value="DUF936_pln"/>
</dbReference>
<dbReference type="PANTHER" id="PTHR31928">
    <property type="entry name" value="EXPRESSED PROTEIN"/>
    <property type="match status" value="1"/>
</dbReference>
<feature type="region of interest" description="Disordered" evidence="1">
    <location>
        <begin position="129"/>
        <end position="153"/>
    </location>
</feature>
<dbReference type="InterPro" id="IPR048297">
    <property type="entry name" value="DUF936_dom_pln"/>
</dbReference>
<keyword evidence="5" id="KW-1185">Reference proteome</keyword>
<sequence>MATLVPGVLLKLLQHMNTDVKVGGEHRSSLLQVVSIVPSLAGGELFKNQGFYIKVSDSSHATYVTLPDEQIDLIHSDKIQLGQYIFVERLESASPVPILQGCRPVPGRHPCVGTPEDIVATHSLKFLNNKSNGSSSKMSGTKGVRSNRLDDKKISPVLARSTSQVSKLVTGSIDMKWSKAKSFNSRGSSSSPMSCYSLPNSFEKFANGIKQQAGIKGLNKTNGKLKLGEKGATSLKKSGTGSSISSIKNIVQGIELGSKALRKSWEGNMDVRTPRLDVTKKILKPEARVTSSPRKSISERMPSKEETKVQPPVSRDTKPGNSVDNSQSSKLKSSSGRKSSSEVSNNGLPKNMIKVSLSNKSLTLTDWSSLPSSIAKLGKEILKHRDAAQIAAMEAMQEASVAETILQCISSYSDICSSAKEDNPQPTVEQFLAMHTSLTNAHQIAESLSKIITRDSSSDCEETPSEEQLKVKSDRQKQANLWVNAAIITNLSSFSVYSKQPPSSTVNKPTLVLEESTKSPQPKLQVKTRQSVNTKIASSATVKPAVDQKSKAPPPVWEKGAGLQETVELAQMLQAESQDWFLGFVERFLDAEVSTATSSDNSRIAGMLTQLKSVNDWLDKIGTNKEEGENDHLCIETIDRLKKKIYDHLLTHVESAAAALGGTSESSQTGSKVKK</sequence>
<dbReference type="Pfam" id="PF06075">
    <property type="entry name" value="DUF936"/>
    <property type="match status" value="1"/>
</dbReference>
<feature type="domain" description="DUF936" evidence="2">
    <location>
        <begin position="4"/>
        <end position="120"/>
    </location>
</feature>
<feature type="compositionally biased region" description="Low complexity" evidence="1">
    <location>
        <begin position="129"/>
        <end position="143"/>
    </location>
</feature>
<evidence type="ECO:0008006" key="6">
    <source>
        <dbReference type="Google" id="ProtNLM"/>
    </source>
</evidence>
<dbReference type="AlphaFoldDB" id="A0AAD8KD88"/>
<protein>
    <recommendedName>
        <fullName evidence="6">DUF936 family protein</fullName>
    </recommendedName>
</protein>
<organism evidence="4 5">
    <name type="scientific">Tagetes erecta</name>
    <name type="common">African marigold</name>
    <dbReference type="NCBI Taxonomy" id="13708"/>
    <lineage>
        <taxon>Eukaryota</taxon>
        <taxon>Viridiplantae</taxon>
        <taxon>Streptophyta</taxon>
        <taxon>Embryophyta</taxon>
        <taxon>Tracheophyta</taxon>
        <taxon>Spermatophyta</taxon>
        <taxon>Magnoliopsida</taxon>
        <taxon>eudicotyledons</taxon>
        <taxon>Gunneridae</taxon>
        <taxon>Pentapetalae</taxon>
        <taxon>asterids</taxon>
        <taxon>campanulids</taxon>
        <taxon>Asterales</taxon>
        <taxon>Asteraceae</taxon>
        <taxon>Asteroideae</taxon>
        <taxon>Heliantheae alliance</taxon>
        <taxon>Tageteae</taxon>
        <taxon>Tagetes</taxon>
    </lineage>
</organism>
<dbReference type="PANTHER" id="PTHR31928:SF18">
    <property type="entry name" value="DUF936 FAMILY PROTEIN"/>
    <property type="match status" value="1"/>
</dbReference>
<evidence type="ECO:0000259" key="3">
    <source>
        <dbReference type="Pfam" id="PF21647"/>
    </source>
</evidence>
<dbReference type="Pfam" id="PF21647">
    <property type="entry name" value="DUF6857"/>
    <property type="match status" value="1"/>
</dbReference>
<comment type="caution">
    <text evidence="4">The sequence shown here is derived from an EMBL/GenBank/DDBJ whole genome shotgun (WGS) entry which is preliminary data.</text>
</comment>
<dbReference type="EMBL" id="JAUHHV010000007">
    <property type="protein sequence ID" value="KAK1418976.1"/>
    <property type="molecule type" value="Genomic_DNA"/>
</dbReference>
<gene>
    <name evidence="4" type="ORF">QVD17_28130</name>
</gene>
<evidence type="ECO:0000313" key="5">
    <source>
        <dbReference type="Proteomes" id="UP001229421"/>
    </source>
</evidence>
<reference evidence="4" key="1">
    <citation type="journal article" date="2023" name="bioRxiv">
        <title>Improved chromosome-level genome assembly for marigold (Tagetes erecta).</title>
        <authorList>
            <person name="Jiang F."/>
            <person name="Yuan L."/>
            <person name="Wang S."/>
            <person name="Wang H."/>
            <person name="Xu D."/>
            <person name="Wang A."/>
            <person name="Fan W."/>
        </authorList>
    </citation>
    <scope>NUCLEOTIDE SEQUENCE</scope>
    <source>
        <strain evidence="4">WSJ</strain>
        <tissue evidence="4">Leaf</tissue>
    </source>
</reference>
<proteinExistence type="predicted"/>